<keyword evidence="3" id="KW-0779">Telomere</keyword>
<evidence type="ECO:0000256" key="1">
    <source>
        <dbReference type="ARBA" id="ARBA00004574"/>
    </source>
</evidence>
<evidence type="ECO:0000256" key="2">
    <source>
        <dbReference type="ARBA" id="ARBA00022454"/>
    </source>
</evidence>
<keyword evidence="2" id="KW-0158">Chromosome</keyword>
<name>A0A9W8G5C9_9FUNG</name>
<feature type="compositionally biased region" description="Acidic residues" evidence="5">
    <location>
        <begin position="289"/>
        <end position="309"/>
    </location>
</feature>
<feature type="domain" description="Telomeric single stranded DNA binding POT1/Cdc13" evidence="6">
    <location>
        <begin position="29"/>
        <end position="176"/>
    </location>
</feature>
<dbReference type="SMART" id="SM00976">
    <property type="entry name" value="Telo_bind"/>
    <property type="match status" value="1"/>
</dbReference>
<gene>
    <name evidence="7" type="ORF">GGI25_001690</name>
</gene>
<comment type="subcellular location">
    <subcellularLocation>
        <location evidence="1">Chromosome</location>
        <location evidence="1">Telomere</location>
    </subcellularLocation>
</comment>
<dbReference type="InterPro" id="IPR012340">
    <property type="entry name" value="NA-bd_OB-fold"/>
</dbReference>
<dbReference type="InterPro" id="IPR011564">
    <property type="entry name" value="Telomer_end-bd_POT1/Cdc13"/>
</dbReference>
<dbReference type="PANTHER" id="PTHR14513">
    <property type="entry name" value="PROTECTION OF TELOMERES 1"/>
    <property type="match status" value="1"/>
</dbReference>
<evidence type="ECO:0000313" key="7">
    <source>
        <dbReference type="EMBL" id="KAJ2679333.1"/>
    </source>
</evidence>
<dbReference type="Pfam" id="PF02765">
    <property type="entry name" value="POT1"/>
    <property type="match status" value="1"/>
</dbReference>
<dbReference type="Gene3D" id="2.40.50.140">
    <property type="entry name" value="Nucleic acid-binding proteins"/>
    <property type="match status" value="2"/>
</dbReference>
<dbReference type="PANTHER" id="PTHR14513:SF0">
    <property type="entry name" value="PROTECTION OF TELOMERES PROTEIN 1"/>
    <property type="match status" value="1"/>
</dbReference>
<accession>A0A9W8G5C9</accession>
<comment type="caution">
    <text evidence="7">The sequence shown here is derived from an EMBL/GenBank/DDBJ whole genome shotgun (WGS) entry which is preliminary data.</text>
</comment>
<feature type="region of interest" description="Disordered" evidence="5">
    <location>
        <begin position="282"/>
        <end position="315"/>
    </location>
</feature>
<keyword evidence="4" id="KW-0238">DNA-binding</keyword>
<dbReference type="EMBL" id="JANBTW010000013">
    <property type="protein sequence ID" value="KAJ2679333.1"/>
    <property type="molecule type" value="Genomic_DNA"/>
</dbReference>
<evidence type="ECO:0000259" key="6">
    <source>
        <dbReference type="SMART" id="SM00976"/>
    </source>
</evidence>
<dbReference type="SUPFAM" id="SSF50249">
    <property type="entry name" value="Nucleic acid-binding proteins"/>
    <property type="match status" value="1"/>
</dbReference>
<reference evidence="7" key="1">
    <citation type="submission" date="2022-07" db="EMBL/GenBank/DDBJ databases">
        <title>Phylogenomic reconstructions and comparative analyses of Kickxellomycotina fungi.</title>
        <authorList>
            <person name="Reynolds N.K."/>
            <person name="Stajich J.E."/>
            <person name="Barry K."/>
            <person name="Grigoriev I.V."/>
            <person name="Crous P."/>
            <person name="Smith M.E."/>
        </authorList>
    </citation>
    <scope>NUCLEOTIDE SEQUENCE</scope>
    <source>
        <strain evidence="7">NRRL 3115</strain>
    </source>
</reference>
<sequence>METRWIRELEVPADTAVTTPAEYTHQLSRCMLDAMTELRANQFVTVVAVVVGLDEPKMSNGTDFVLRLRITDPTLSAPLPLTIFRKTKDLLPRIQSTGDIIYFESAKTMIFASKYQLVSHYSSRWDVLPAGESVDGLHPLFGYLRRWSASRNESRVNRRLEAGTDRYVREMRDVAAGMYVDMFIEVLSVSQSIEGCAQYTITDYTHNPGLPSTQVQLTIYNPQSINKMPEMRPHMFYKLRNAKVVDANGLSLVLSVKPEYPKTILVAEVPEDDPRIRALLERKTQADVLQEDEEDGDNRSEEEAEEDDGMGSVVSSGPIERILRAQPTPIAQVLSGALNHTYHIRGTLTLFPPRLQDAVVCVCPNGHVGPKCACGRLEVRFLVRVADASGECVAACQGLGIDPKDESELLSDAQKLEELAGALAGVGSRAVDLPLAVVVVPTRGSVARCLLVCGGLLRLIVETG</sequence>
<dbReference type="GO" id="GO:0000783">
    <property type="term" value="C:nuclear telomere cap complex"/>
    <property type="evidence" value="ECO:0007669"/>
    <property type="project" value="TreeGrafter"/>
</dbReference>
<dbReference type="GO" id="GO:0032210">
    <property type="term" value="P:regulation of telomere maintenance via telomerase"/>
    <property type="evidence" value="ECO:0007669"/>
    <property type="project" value="TreeGrafter"/>
</dbReference>
<evidence type="ECO:0000256" key="5">
    <source>
        <dbReference type="SAM" id="MobiDB-lite"/>
    </source>
</evidence>
<evidence type="ECO:0000313" key="8">
    <source>
        <dbReference type="Proteomes" id="UP001151518"/>
    </source>
</evidence>
<evidence type="ECO:0000256" key="4">
    <source>
        <dbReference type="ARBA" id="ARBA00023125"/>
    </source>
</evidence>
<dbReference type="GO" id="GO:0010521">
    <property type="term" value="F:telomerase inhibitor activity"/>
    <property type="evidence" value="ECO:0007669"/>
    <property type="project" value="TreeGrafter"/>
</dbReference>
<protein>
    <recommendedName>
        <fullName evidence="6">Telomeric single stranded DNA binding POT1/Cdc13 domain-containing protein</fullName>
    </recommendedName>
</protein>
<organism evidence="7 8">
    <name type="scientific">Coemansia spiralis</name>
    <dbReference type="NCBI Taxonomy" id="417178"/>
    <lineage>
        <taxon>Eukaryota</taxon>
        <taxon>Fungi</taxon>
        <taxon>Fungi incertae sedis</taxon>
        <taxon>Zoopagomycota</taxon>
        <taxon>Kickxellomycotina</taxon>
        <taxon>Kickxellomycetes</taxon>
        <taxon>Kickxellales</taxon>
        <taxon>Kickxellaceae</taxon>
        <taxon>Coemansia</taxon>
    </lineage>
</organism>
<proteinExistence type="predicted"/>
<dbReference type="AlphaFoldDB" id="A0A9W8G5C9"/>
<dbReference type="GO" id="GO:0098505">
    <property type="term" value="F:G-rich strand telomeric DNA binding"/>
    <property type="evidence" value="ECO:0007669"/>
    <property type="project" value="TreeGrafter"/>
</dbReference>
<dbReference type="InterPro" id="IPR028389">
    <property type="entry name" value="POT1"/>
</dbReference>
<dbReference type="GO" id="GO:0016233">
    <property type="term" value="P:telomere capping"/>
    <property type="evidence" value="ECO:0007669"/>
    <property type="project" value="TreeGrafter"/>
</dbReference>
<dbReference type="OrthoDB" id="2186770at2759"/>
<evidence type="ECO:0000256" key="3">
    <source>
        <dbReference type="ARBA" id="ARBA00022895"/>
    </source>
</evidence>
<dbReference type="Proteomes" id="UP001151518">
    <property type="component" value="Unassembled WGS sequence"/>
</dbReference>